<evidence type="ECO:0000313" key="2">
    <source>
        <dbReference type="EMBL" id="POM59756.1"/>
    </source>
</evidence>
<keyword evidence="3" id="KW-1185">Reference proteome</keyword>
<keyword evidence="1" id="KW-0812">Transmembrane</keyword>
<dbReference type="EMBL" id="NCKW01017032">
    <property type="protein sequence ID" value="POM59756.1"/>
    <property type="molecule type" value="Genomic_DNA"/>
</dbReference>
<keyword evidence="1" id="KW-0472">Membrane</keyword>
<keyword evidence="1" id="KW-1133">Transmembrane helix</keyword>
<evidence type="ECO:0000313" key="3">
    <source>
        <dbReference type="Proteomes" id="UP000237271"/>
    </source>
</evidence>
<dbReference type="OrthoDB" id="26525at2759"/>
<dbReference type="Proteomes" id="UP000237271">
    <property type="component" value="Unassembled WGS sequence"/>
</dbReference>
<comment type="caution">
    <text evidence="2">The sequence shown here is derived from an EMBL/GenBank/DDBJ whole genome shotgun (WGS) entry which is preliminary data.</text>
</comment>
<feature type="transmembrane region" description="Helical" evidence="1">
    <location>
        <begin position="110"/>
        <end position="131"/>
    </location>
</feature>
<organism evidence="2 3">
    <name type="scientific">Phytophthora palmivora</name>
    <dbReference type="NCBI Taxonomy" id="4796"/>
    <lineage>
        <taxon>Eukaryota</taxon>
        <taxon>Sar</taxon>
        <taxon>Stramenopiles</taxon>
        <taxon>Oomycota</taxon>
        <taxon>Peronosporomycetes</taxon>
        <taxon>Peronosporales</taxon>
        <taxon>Peronosporaceae</taxon>
        <taxon>Phytophthora</taxon>
    </lineage>
</organism>
<accession>A0A2P4X2J0</accession>
<dbReference type="AlphaFoldDB" id="A0A2P4X2J0"/>
<evidence type="ECO:0000256" key="1">
    <source>
        <dbReference type="SAM" id="Phobius"/>
    </source>
</evidence>
<feature type="transmembrane region" description="Helical" evidence="1">
    <location>
        <begin position="86"/>
        <end position="104"/>
    </location>
</feature>
<protein>
    <submittedName>
        <fullName evidence="2">Uncharacterized protein</fullName>
    </submittedName>
</protein>
<reference evidence="2 3" key="1">
    <citation type="journal article" date="2017" name="Genome Biol. Evol.">
        <title>Phytophthora megakarya and P. palmivora, closely related causal agents of cacao black pod rot, underwent increases in genome sizes and gene numbers by different mechanisms.</title>
        <authorList>
            <person name="Ali S.S."/>
            <person name="Shao J."/>
            <person name="Lary D.J."/>
            <person name="Kronmiller B."/>
            <person name="Shen D."/>
            <person name="Strem M.D."/>
            <person name="Amoako-Attah I."/>
            <person name="Akrofi A.Y."/>
            <person name="Begoude B.A."/>
            <person name="Ten Hoopen G.M."/>
            <person name="Coulibaly K."/>
            <person name="Kebe B.I."/>
            <person name="Melnick R.L."/>
            <person name="Guiltinan M.J."/>
            <person name="Tyler B.M."/>
            <person name="Meinhardt L.W."/>
            <person name="Bailey B.A."/>
        </authorList>
    </citation>
    <scope>NUCLEOTIDE SEQUENCE [LARGE SCALE GENOMIC DNA]</scope>
    <source>
        <strain evidence="3">sbr112.9</strain>
    </source>
</reference>
<name>A0A2P4X2J0_9STRA</name>
<sequence length="167" mass="18541">MERVGVDFLTRASKEHVIRVKRATLAASLSTRFGTHRKNSHLFCLLPKEEKLYRCLSGQEQCWGFVCGLTSMGLEGLFPSQLTADAVWGFNGYVLLINIAVSLLEVTALYVMAVICAFRLTVGAGLTLYPLDDEREFLARSVARAALQVGHRKDILFGMNPMRGSRS</sequence>
<gene>
    <name evidence="2" type="ORF">PHPALM_31463</name>
</gene>
<proteinExistence type="predicted"/>